<proteinExistence type="predicted"/>
<reference evidence="2 3" key="1">
    <citation type="submission" date="2020-08" db="EMBL/GenBank/DDBJ databases">
        <title>Functional genomics of gut bacteria from endangered species of beetles.</title>
        <authorList>
            <person name="Carlos-Shanley C."/>
        </authorList>
    </citation>
    <scope>NUCLEOTIDE SEQUENCE [LARGE SCALE GENOMIC DNA]</scope>
    <source>
        <strain evidence="2 3">S00123</strain>
    </source>
</reference>
<evidence type="ECO:0000313" key="2">
    <source>
        <dbReference type="EMBL" id="MBB4797027.1"/>
    </source>
</evidence>
<dbReference type="SUPFAM" id="SSF159501">
    <property type="entry name" value="EreA/ChaN-like"/>
    <property type="match status" value="1"/>
</dbReference>
<evidence type="ECO:0000313" key="3">
    <source>
        <dbReference type="Proteomes" id="UP000539957"/>
    </source>
</evidence>
<gene>
    <name evidence="2" type="ORF">HNP32_000741</name>
</gene>
<keyword evidence="3" id="KW-1185">Reference proteome</keyword>
<protein>
    <recommendedName>
        <fullName evidence="4">Haem-binding uptake Tiki superfamily ChaN domain-containing protein</fullName>
    </recommendedName>
</protein>
<dbReference type="RefSeq" id="WP_184267158.1">
    <property type="nucleotide sequence ID" value="NZ_JACHKY010000001.1"/>
</dbReference>
<sequence length="425" mass="45239">MTNLKWTALAIAGLVASQVQAQTPAPLPIPFGDSLAQAATPLAVGPEGLSGPGATVLSEAVAASRYVLIGESHLSREIPAFTTQICRLMAPSGLTAMAVEIGPEAARVVNAHMRAPDREAQIGAFMRSHPDAMAFFNGADEGRMAADCAAAAGSDFSLWGLDQEFLGASGHLLEQMLAADPGPLARAEIESLMTLERASTRAALESGSPGDLFLFTVTDEALDKARLAVAQDGGARVQALFEGLSETHAIYHASQAQEGDPNGRRARLMKRTLAAHLQAHPGARVLMKFGAWHGYKSLNPLNQRDLGAFVAERADGEGEKSLHVIVLGARGSEASYNGVGREAAVQAFDVMTSEDADWRKDVTLARRADMAPQDWILVDLRKLRTRAVETYTPEWRQLVLGYDIALLAPTLTATRFLGAPEKTAP</sequence>
<comment type="caution">
    <text evidence="2">The sequence shown here is derived from an EMBL/GenBank/DDBJ whole genome shotgun (WGS) entry which is preliminary data.</text>
</comment>
<dbReference type="AlphaFoldDB" id="A0A7W7N3A1"/>
<organism evidence="2 3">
    <name type="scientific">Brevundimonas bullata</name>
    <dbReference type="NCBI Taxonomy" id="13160"/>
    <lineage>
        <taxon>Bacteria</taxon>
        <taxon>Pseudomonadati</taxon>
        <taxon>Pseudomonadota</taxon>
        <taxon>Alphaproteobacteria</taxon>
        <taxon>Caulobacterales</taxon>
        <taxon>Caulobacteraceae</taxon>
        <taxon>Brevundimonas</taxon>
    </lineage>
</organism>
<keyword evidence="1" id="KW-0732">Signal</keyword>
<name>A0A7W7N3A1_9CAUL</name>
<dbReference type="Proteomes" id="UP000539957">
    <property type="component" value="Unassembled WGS sequence"/>
</dbReference>
<dbReference type="EMBL" id="JACHKY010000001">
    <property type="protein sequence ID" value="MBB4797027.1"/>
    <property type="molecule type" value="Genomic_DNA"/>
</dbReference>
<feature type="signal peptide" evidence="1">
    <location>
        <begin position="1"/>
        <end position="21"/>
    </location>
</feature>
<evidence type="ECO:0008006" key="4">
    <source>
        <dbReference type="Google" id="ProtNLM"/>
    </source>
</evidence>
<feature type="chain" id="PRO_5031217483" description="Haem-binding uptake Tiki superfamily ChaN domain-containing protein" evidence="1">
    <location>
        <begin position="22"/>
        <end position="425"/>
    </location>
</feature>
<accession>A0A7W7N3A1</accession>
<evidence type="ECO:0000256" key="1">
    <source>
        <dbReference type="SAM" id="SignalP"/>
    </source>
</evidence>